<dbReference type="CDD" id="cd03221">
    <property type="entry name" value="ABCF_EF-3"/>
    <property type="match status" value="2"/>
</dbReference>
<dbReference type="InterPro" id="IPR003439">
    <property type="entry name" value="ABC_transporter-like_ATP-bd"/>
</dbReference>
<protein>
    <submittedName>
        <fullName evidence="5">ATP-binding cassette domain-containing protein</fullName>
    </submittedName>
</protein>
<evidence type="ECO:0000256" key="1">
    <source>
        <dbReference type="ARBA" id="ARBA00022741"/>
    </source>
</evidence>
<keyword evidence="2 5" id="KW-0067">ATP-binding</keyword>
<dbReference type="PROSITE" id="PS50893">
    <property type="entry name" value="ABC_TRANSPORTER_2"/>
    <property type="match status" value="2"/>
</dbReference>
<reference evidence="5" key="1">
    <citation type="journal article" date="2021" name="PeerJ">
        <title>Extensive microbial diversity within the chicken gut microbiome revealed by metagenomics and culture.</title>
        <authorList>
            <person name="Gilroy R."/>
            <person name="Ravi A."/>
            <person name="Getino M."/>
            <person name="Pursley I."/>
            <person name="Horton D.L."/>
            <person name="Alikhan N.F."/>
            <person name="Baker D."/>
            <person name="Gharbi K."/>
            <person name="Hall N."/>
            <person name="Watson M."/>
            <person name="Adriaenssens E.M."/>
            <person name="Foster-Nyarko E."/>
            <person name="Jarju S."/>
            <person name="Secka A."/>
            <person name="Antonio M."/>
            <person name="Oren A."/>
            <person name="Chaudhuri R.R."/>
            <person name="La Ragione R."/>
            <person name="Hildebrand F."/>
            <person name="Pallen M.J."/>
        </authorList>
    </citation>
    <scope>NUCLEOTIDE SEQUENCE</scope>
    <source>
        <strain evidence="5">CHK33-5263</strain>
    </source>
</reference>
<dbReference type="EMBL" id="DXBS01000074">
    <property type="protein sequence ID" value="HIZ24593.1"/>
    <property type="molecule type" value="Genomic_DNA"/>
</dbReference>
<evidence type="ECO:0000313" key="6">
    <source>
        <dbReference type="Proteomes" id="UP000824044"/>
    </source>
</evidence>
<keyword evidence="3" id="KW-0175">Coiled coil</keyword>
<evidence type="ECO:0000259" key="4">
    <source>
        <dbReference type="PROSITE" id="PS50893"/>
    </source>
</evidence>
<feature type="domain" description="ABC transporter" evidence="4">
    <location>
        <begin position="305"/>
        <end position="477"/>
    </location>
</feature>
<dbReference type="InterPro" id="IPR051309">
    <property type="entry name" value="ABCF_ATPase"/>
</dbReference>
<feature type="coiled-coil region" evidence="3">
    <location>
        <begin position="197"/>
        <end position="224"/>
    </location>
</feature>
<evidence type="ECO:0000313" key="5">
    <source>
        <dbReference type="EMBL" id="HIZ24593.1"/>
    </source>
</evidence>
<dbReference type="Pfam" id="PF00005">
    <property type="entry name" value="ABC_tran"/>
    <property type="match status" value="2"/>
</dbReference>
<dbReference type="InterPro" id="IPR017871">
    <property type="entry name" value="ABC_transporter-like_CS"/>
</dbReference>
<accession>A0A9D2DWY2</accession>
<evidence type="ECO:0000256" key="3">
    <source>
        <dbReference type="SAM" id="Coils"/>
    </source>
</evidence>
<proteinExistence type="predicted"/>
<comment type="caution">
    <text evidence="5">The sequence shown here is derived from an EMBL/GenBank/DDBJ whole genome shotgun (WGS) entry which is preliminary data.</text>
</comment>
<organism evidence="5 6">
    <name type="scientific">Candidatus Gallimonas intestinigallinarum</name>
    <dbReference type="NCBI Taxonomy" id="2838604"/>
    <lineage>
        <taxon>Bacteria</taxon>
        <taxon>Bacillati</taxon>
        <taxon>Bacillota</taxon>
        <taxon>Clostridia</taxon>
        <taxon>Candidatus Gallimonas</taxon>
    </lineage>
</organism>
<dbReference type="InterPro" id="IPR027417">
    <property type="entry name" value="P-loop_NTPase"/>
</dbReference>
<dbReference type="GO" id="GO:0016887">
    <property type="term" value="F:ATP hydrolysis activity"/>
    <property type="evidence" value="ECO:0007669"/>
    <property type="project" value="InterPro"/>
</dbReference>
<feature type="domain" description="ABC transporter" evidence="4">
    <location>
        <begin position="4"/>
        <end position="208"/>
    </location>
</feature>
<dbReference type="AlphaFoldDB" id="A0A9D2DWY2"/>
<evidence type="ECO:0000256" key="2">
    <source>
        <dbReference type="ARBA" id="ARBA00022840"/>
    </source>
</evidence>
<dbReference type="Proteomes" id="UP000824044">
    <property type="component" value="Unassembled WGS sequence"/>
</dbReference>
<dbReference type="SUPFAM" id="SSF52540">
    <property type="entry name" value="P-loop containing nucleoside triphosphate hydrolases"/>
    <property type="match status" value="2"/>
</dbReference>
<gene>
    <name evidence="5" type="ORF">H9812_03855</name>
</gene>
<reference evidence="5" key="2">
    <citation type="submission" date="2021-04" db="EMBL/GenBank/DDBJ databases">
        <authorList>
            <person name="Gilroy R."/>
        </authorList>
    </citation>
    <scope>NUCLEOTIDE SEQUENCE</scope>
    <source>
        <strain evidence="5">CHK33-5263</strain>
    </source>
</reference>
<dbReference type="InterPro" id="IPR003593">
    <property type="entry name" value="AAA+_ATPase"/>
</dbReference>
<dbReference type="Gene3D" id="3.40.50.300">
    <property type="entry name" value="P-loop containing nucleotide triphosphate hydrolases"/>
    <property type="match status" value="2"/>
</dbReference>
<dbReference type="PANTHER" id="PTHR42855">
    <property type="entry name" value="ABC TRANSPORTER ATP-BINDING SUBUNIT"/>
    <property type="match status" value="1"/>
</dbReference>
<name>A0A9D2DWY2_9FIRM</name>
<dbReference type="PROSITE" id="PS00211">
    <property type="entry name" value="ABC_TRANSPORTER_1"/>
    <property type="match status" value="1"/>
</dbReference>
<dbReference type="SMART" id="SM00382">
    <property type="entry name" value="AAA"/>
    <property type="match status" value="2"/>
</dbReference>
<keyword evidence="1" id="KW-0547">Nucleotide-binding</keyword>
<sequence length="477" mass="52783">MSLIRADRVNFSYFGSLEPVFTNLNFTADTSWRTGLIGANGSGKTTLFKILCGEEKCGGKIVSNVRFVRFPFDADPYESVGDIAARCGEAWRLARELSLLGLGKDIRYRPLCTLSGGERTKVMLAVLFCTDGFPLIDEPTDSLDMRGRERLAEYLKEKRGYIVASHDRAFLDRCTDHTLALSDGGAEVVAGSYSVWKEENEHRIAAAREKKRSLENEAERMTAAAQRTARWAARAEQAKYGVQKSGLKADKGFVSASAARVMKRAKISADRKIAAAEHAKQLAAMLPQEEMIAFSPQECRKQCIFEISDAEIKAGEAVILRGVSLRVMRGERLAVVGENGCGKSTLLKFIAESLQGEAVSYLSQQCEDVCGTPAQYAAAWGIDEASFKSMLAKLGFRRTDWDKDMSLLSTGQRKKAALARSLLTKARLYLWDEPFNYLDIPAREMIEDAIIASSPTMVFVEHDAAFVSRVATRIFQI</sequence>
<dbReference type="GO" id="GO:0005524">
    <property type="term" value="F:ATP binding"/>
    <property type="evidence" value="ECO:0007669"/>
    <property type="project" value="UniProtKB-KW"/>
</dbReference>
<dbReference type="PANTHER" id="PTHR42855:SF2">
    <property type="entry name" value="DRUG RESISTANCE ABC TRANSPORTER,ATP-BINDING PROTEIN"/>
    <property type="match status" value="1"/>
</dbReference>